<dbReference type="InterPro" id="IPR050973">
    <property type="entry name" value="H3K9_Histone-Lys_N-MTase"/>
</dbReference>
<dbReference type="PANTHER" id="PTHR46223">
    <property type="entry name" value="HISTONE-LYSINE N-METHYLTRANSFERASE SUV39H"/>
    <property type="match status" value="1"/>
</dbReference>
<evidence type="ECO:0000256" key="3">
    <source>
        <dbReference type="ARBA" id="ARBA00022603"/>
    </source>
</evidence>
<dbReference type="SMART" id="SM00508">
    <property type="entry name" value="PostSET"/>
    <property type="match status" value="1"/>
</dbReference>
<evidence type="ECO:0000256" key="4">
    <source>
        <dbReference type="ARBA" id="ARBA00022679"/>
    </source>
</evidence>
<dbReference type="SUPFAM" id="SSF82199">
    <property type="entry name" value="SET domain"/>
    <property type="match status" value="1"/>
</dbReference>
<dbReference type="PANTHER" id="PTHR46223:SF3">
    <property type="entry name" value="HISTONE-LYSINE N-METHYLTRANSFERASE SET-23"/>
    <property type="match status" value="1"/>
</dbReference>
<dbReference type="STRING" id="1314776.A0A166I9M7"/>
<organism evidence="11 12">
    <name type="scientific">Sistotremastrum suecicum HHB10207 ss-3</name>
    <dbReference type="NCBI Taxonomy" id="1314776"/>
    <lineage>
        <taxon>Eukaryota</taxon>
        <taxon>Fungi</taxon>
        <taxon>Dikarya</taxon>
        <taxon>Basidiomycota</taxon>
        <taxon>Agaricomycotina</taxon>
        <taxon>Agaricomycetes</taxon>
        <taxon>Sistotremastrales</taxon>
        <taxon>Sistotremastraceae</taxon>
        <taxon>Sistotremastrum</taxon>
    </lineage>
</organism>
<evidence type="ECO:0000256" key="5">
    <source>
        <dbReference type="ARBA" id="ARBA00022691"/>
    </source>
</evidence>
<evidence type="ECO:0000256" key="7">
    <source>
        <dbReference type="ARBA" id="ARBA00022833"/>
    </source>
</evidence>
<dbReference type="SMART" id="SM00317">
    <property type="entry name" value="SET"/>
    <property type="match status" value="1"/>
</dbReference>
<accession>A0A166I9M7</accession>
<keyword evidence="2" id="KW-0158">Chromosome</keyword>
<evidence type="ECO:0000259" key="10">
    <source>
        <dbReference type="PROSITE" id="PS50868"/>
    </source>
</evidence>
<keyword evidence="7" id="KW-0862">Zinc</keyword>
<keyword evidence="4" id="KW-0808">Transferase</keyword>
<proteinExistence type="predicted"/>
<name>A0A166I9M7_9AGAM</name>
<dbReference type="GO" id="GO:0008270">
    <property type="term" value="F:zinc ion binding"/>
    <property type="evidence" value="ECO:0007669"/>
    <property type="project" value="InterPro"/>
</dbReference>
<evidence type="ECO:0000313" key="12">
    <source>
        <dbReference type="Proteomes" id="UP000076798"/>
    </source>
</evidence>
<keyword evidence="12" id="KW-1185">Reference proteome</keyword>
<dbReference type="PROSITE" id="PS50280">
    <property type="entry name" value="SET"/>
    <property type="match status" value="1"/>
</dbReference>
<dbReference type="GO" id="GO:0005694">
    <property type="term" value="C:chromosome"/>
    <property type="evidence" value="ECO:0007669"/>
    <property type="project" value="UniProtKB-SubCell"/>
</dbReference>
<evidence type="ECO:0000313" key="11">
    <source>
        <dbReference type="EMBL" id="KZT43541.1"/>
    </source>
</evidence>
<dbReference type="InterPro" id="IPR003616">
    <property type="entry name" value="Post-SET_dom"/>
</dbReference>
<dbReference type="PROSITE" id="PS50867">
    <property type="entry name" value="PRE_SET"/>
    <property type="match status" value="1"/>
</dbReference>
<evidence type="ECO:0000259" key="9">
    <source>
        <dbReference type="PROSITE" id="PS50867"/>
    </source>
</evidence>
<dbReference type="Pfam" id="PF00856">
    <property type="entry name" value="SET"/>
    <property type="match status" value="1"/>
</dbReference>
<dbReference type="InterPro" id="IPR046341">
    <property type="entry name" value="SET_dom_sf"/>
</dbReference>
<dbReference type="AlphaFoldDB" id="A0A166I9M7"/>
<dbReference type="EMBL" id="KV428007">
    <property type="protein sequence ID" value="KZT43541.1"/>
    <property type="molecule type" value="Genomic_DNA"/>
</dbReference>
<feature type="domain" description="Pre-SET" evidence="9">
    <location>
        <begin position="156"/>
        <end position="229"/>
    </location>
</feature>
<dbReference type="PROSITE" id="PS50868">
    <property type="entry name" value="POST_SET"/>
    <property type="match status" value="1"/>
</dbReference>
<comment type="subcellular location">
    <subcellularLocation>
        <location evidence="1">Chromosome</location>
    </subcellularLocation>
</comment>
<feature type="domain" description="SET" evidence="8">
    <location>
        <begin position="232"/>
        <end position="372"/>
    </location>
</feature>
<keyword evidence="6" id="KW-0479">Metal-binding</keyword>
<evidence type="ECO:0000256" key="2">
    <source>
        <dbReference type="ARBA" id="ARBA00022454"/>
    </source>
</evidence>
<dbReference type="GO" id="GO:0005634">
    <property type="term" value="C:nucleus"/>
    <property type="evidence" value="ECO:0007669"/>
    <property type="project" value="InterPro"/>
</dbReference>
<keyword evidence="3" id="KW-0489">Methyltransferase</keyword>
<keyword evidence="5" id="KW-0949">S-adenosyl-L-methionine</keyword>
<evidence type="ECO:0000256" key="6">
    <source>
        <dbReference type="ARBA" id="ARBA00022723"/>
    </source>
</evidence>
<sequence>MRKAEYYTVKTAVPEPAASHYESHTSIDITSTTLEPEGRTEVVVHVSSTQKQKSSLHAFPDRPASFYQDSYDAEPFPTELQDMINSMPAHCRTPQVLRAMFMAAISANTALDEPLSPDIKIENRIDDTPCPDWEFHYANKMWYGKGVPRSDPAKVQGCDCIGPCDPNSSTCTCVLRQNAFVHLAPSFEDSNGFLYNEKGCLKHDGFPVFECNANCLCSSECQNRVVQKGRQCSISLRKTKNKGWGVFAEKRILRGTFIGIYAGELLVQSEAHRRGKVYNRVGRTYLFDIDAFHLKALANDDADVDQETGWKLLYTVDAFHVGNFTRFLNHSCDPNCDISFVYINEHDIEKPLVVMFAARDVAAGEELCFSYFGRMDSDDEGKEAAGPGDAVYAPCHCGAKRCRGRLFAS</sequence>
<dbReference type="GO" id="GO:0042054">
    <property type="term" value="F:histone methyltransferase activity"/>
    <property type="evidence" value="ECO:0007669"/>
    <property type="project" value="InterPro"/>
</dbReference>
<dbReference type="OrthoDB" id="308383at2759"/>
<dbReference type="Proteomes" id="UP000076798">
    <property type="component" value="Unassembled WGS sequence"/>
</dbReference>
<dbReference type="SMART" id="SM00468">
    <property type="entry name" value="PreSET"/>
    <property type="match status" value="1"/>
</dbReference>
<reference evidence="11 12" key="1">
    <citation type="journal article" date="2016" name="Mol. Biol. Evol.">
        <title>Comparative Genomics of Early-Diverging Mushroom-Forming Fungi Provides Insights into the Origins of Lignocellulose Decay Capabilities.</title>
        <authorList>
            <person name="Nagy L.G."/>
            <person name="Riley R."/>
            <person name="Tritt A."/>
            <person name="Adam C."/>
            <person name="Daum C."/>
            <person name="Floudas D."/>
            <person name="Sun H."/>
            <person name="Yadav J.S."/>
            <person name="Pangilinan J."/>
            <person name="Larsson K.H."/>
            <person name="Matsuura K."/>
            <person name="Barry K."/>
            <person name="Labutti K."/>
            <person name="Kuo R."/>
            <person name="Ohm R.A."/>
            <person name="Bhattacharya S.S."/>
            <person name="Shirouzu T."/>
            <person name="Yoshinaga Y."/>
            <person name="Martin F.M."/>
            <person name="Grigoriev I.V."/>
            <person name="Hibbett D.S."/>
        </authorList>
    </citation>
    <scope>NUCLEOTIDE SEQUENCE [LARGE SCALE GENOMIC DNA]</scope>
    <source>
        <strain evidence="11 12">HHB10207 ss-3</strain>
    </source>
</reference>
<dbReference type="Pfam" id="PF05033">
    <property type="entry name" value="Pre-SET"/>
    <property type="match status" value="1"/>
</dbReference>
<evidence type="ECO:0000256" key="1">
    <source>
        <dbReference type="ARBA" id="ARBA00004286"/>
    </source>
</evidence>
<dbReference type="Gene3D" id="2.170.270.10">
    <property type="entry name" value="SET domain"/>
    <property type="match status" value="1"/>
</dbReference>
<gene>
    <name evidence="11" type="ORF">SISSUDRAFT_978106</name>
</gene>
<dbReference type="InterPro" id="IPR007728">
    <property type="entry name" value="Pre-SET_dom"/>
</dbReference>
<dbReference type="InterPro" id="IPR001214">
    <property type="entry name" value="SET_dom"/>
</dbReference>
<evidence type="ECO:0000259" key="8">
    <source>
        <dbReference type="PROSITE" id="PS50280"/>
    </source>
</evidence>
<dbReference type="GO" id="GO:0032259">
    <property type="term" value="P:methylation"/>
    <property type="evidence" value="ECO:0007669"/>
    <property type="project" value="UniProtKB-KW"/>
</dbReference>
<feature type="domain" description="Post-SET" evidence="10">
    <location>
        <begin position="391"/>
        <end position="407"/>
    </location>
</feature>
<protein>
    <submittedName>
        <fullName evidence="11">SET domain-containing protein</fullName>
    </submittedName>
</protein>